<dbReference type="SUPFAM" id="SSF103473">
    <property type="entry name" value="MFS general substrate transporter"/>
    <property type="match status" value="1"/>
</dbReference>
<protein>
    <submittedName>
        <fullName evidence="8">MFS transporter</fullName>
    </submittedName>
</protein>
<feature type="transmembrane region" description="Helical" evidence="6">
    <location>
        <begin position="370"/>
        <end position="395"/>
    </location>
</feature>
<dbReference type="CDD" id="cd17328">
    <property type="entry name" value="MFS_spinster_like"/>
    <property type="match status" value="1"/>
</dbReference>
<feature type="transmembrane region" description="Helical" evidence="6">
    <location>
        <begin position="110"/>
        <end position="132"/>
    </location>
</feature>
<feature type="domain" description="Major facilitator superfamily (MFS) profile" evidence="7">
    <location>
        <begin position="18"/>
        <end position="424"/>
    </location>
</feature>
<feature type="transmembrane region" description="Helical" evidence="6">
    <location>
        <begin position="272"/>
        <end position="293"/>
    </location>
</feature>
<proteinExistence type="predicted"/>
<accession>A0A975K5W2</accession>
<evidence type="ECO:0000256" key="6">
    <source>
        <dbReference type="SAM" id="Phobius"/>
    </source>
</evidence>
<keyword evidence="9" id="KW-1185">Reference proteome</keyword>
<dbReference type="GO" id="GO:0016020">
    <property type="term" value="C:membrane"/>
    <property type="evidence" value="ECO:0007669"/>
    <property type="project" value="UniProtKB-SubCell"/>
</dbReference>
<feature type="transmembrane region" description="Helical" evidence="6">
    <location>
        <begin position="85"/>
        <end position="104"/>
    </location>
</feature>
<dbReference type="GO" id="GO:0022857">
    <property type="term" value="F:transmembrane transporter activity"/>
    <property type="evidence" value="ECO:0007669"/>
    <property type="project" value="InterPro"/>
</dbReference>
<dbReference type="Pfam" id="PF07690">
    <property type="entry name" value="MFS_1"/>
    <property type="match status" value="1"/>
</dbReference>
<dbReference type="RefSeq" id="WP_212608754.1">
    <property type="nucleotide sequence ID" value="NZ_CP073910.1"/>
</dbReference>
<dbReference type="KEGG" id="spph:KFK14_18890"/>
<evidence type="ECO:0000256" key="3">
    <source>
        <dbReference type="ARBA" id="ARBA00022692"/>
    </source>
</evidence>
<feature type="transmembrane region" description="Helical" evidence="6">
    <location>
        <begin position="305"/>
        <end position="324"/>
    </location>
</feature>
<feature type="transmembrane region" description="Helical" evidence="6">
    <location>
        <begin position="234"/>
        <end position="252"/>
    </location>
</feature>
<name>A0A975K5W2_9SPHN</name>
<comment type="subcellular location">
    <subcellularLocation>
        <location evidence="1">Membrane</location>
        <topology evidence="1">Multi-pass membrane protein</topology>
    </subcellularLocation>
</comment>
<dbReference type="InterPro" id="IPR020846">
    <property type="entry name" value="MFS_dom"/>
</dbReference>
<dbReference type="InterPro" id="IPR044770">
    <property type="entry name" value="MFS_spinster-like"/>
</dbReference>
<keyword evidence="2" id="KW-0813">Transport</keyword>
<dbReference type="AlphaFoldDB" id="A0A975K5W2"/>
<dbReference type="PANTHER" id="PTHR23505:SF79">
    <property type="entry name" value="PROTEIN SPINSTER"/>
    <property type="match status" value="1"/>
</dbReference>
<feature type="transmembrane region" description="Helical" evidence="6">
    <location>
        <begin position="330"/>
        <end position="358"/>
    </location>
</feature>
<evidence type="ECO:0000313" key="9">
    <source>
        <dbReference type="Proteomes" id="UP000681425"/>
    </source>
</evidence>
<feature type="transmembrane region" description="Helical" evidence="6">
    <location>
        <begin position="15"/>
        <end position="36"/>
    </location>
</feature>
<sequence>MNDNRQGEGRSDAGAWIMVSILTLAFTVSFIDRQILNLLVGPLKDAFDLSDTKLSLLQGVAFTSAYILFSGPFGRLADTGNRRGILLLGVALWSAATAFCGLARSYLQLFVARFGVGGAEASLTPAAWSMIADRFPAQQVPRAMSIYLMGPYIGSGLALIFGGLLLGLSEGQTFFGLAPWQFVFVMAALPGALVILLLIFFVREPARQSSRGGESEQPMTLSQVMDRFRKERRFYLNFYCGMSGIVISLYAFPAWMPTLLIRKFAASASEVGIQYGVLVLIGGSAGVLSGPIVSRWLERSGRKDALMVVPLFAACGLAALSLLLPFADSYAFVLAIAGLVSFTYSLPTALAASALQLVTPNRMRGMASAVYIFIISVIGLGLAPTIVALITDIGFADEARVGESLAITCCVSALAGLVMLSRARAAYADLLTRNASAG</sequence>
<evidence type="ECO:0000256" key="2">
    <source>
        <dbReference type="ARBA" id="ARBA00022448"/>
    </source>
</evidence>
<keyword evidence="3 6" id="KW-0812">Transmembrane</keyword>
<feature type="transmembrane region" description="Helical" evidence="6">
    <location>
        <begin position="144"/>
        <end position="168"/>
    </location>
</feature>
<dbReference type="PROSITE" id="PS50850">
    <property type="entry name" value="MFS"/>
    <property type="match status" value="1"/>
</dbReference>
<feature type="transmembrane region" description="Helical" evidence="6">
    <location>
        <begin position="180"/>
        <end position="202"/>
    </location>
</feature>
<evidence type="ECO:0000256" key="5">
    <source>
        <dbReference type="ARBA" id="ARBA00023136"/>
    </source>
</evidence>
<organism evidence="8 9">
    <name type="scientific">Sphingobium phenoxybenzoativorans</name>
    <dbReference type="NCBI Taxonomy" id="1592790"/>
    <lineage>
        <taxon>Bacteria</taxon>
        <taxon>Pseudomonadati</taxon>
        <taxon>Pseudomonadota</taxon>
        <taxon>Alphaproteobacteria</taxon>
        <taxon>Sphingomonadales</taxon>
        <taxon>Sphingomonadaceae</taxon>
        <taxon>Sphingobium</taxon>
    </lineage>
</organism>
<dbReference type="Gene3D" id="1.20.1250.20">
    <property type="entry name" value="MFS general substrate transporter like domains"/>
    <property type="match status" value="1"/>
</dbReference>
<keyword evidence="4 6" id="KW-1133">Transmembrane helix</keyword>
<evidence type="ECO:0000256" key="1">
    <source>
        <dbReference type="ARBA" id="ARBA00004141"/>
    </source>
</evidence>
<feature type="transmembrane region" description="Helical" evidence="6">
    <location>
        <begin position="56"/>
        <end position="73"/>
    </location>
</feature>
<gene>
    <name evidence="8" type="ORF">KFK14_18890</name>
</gene>
<dbReference type="InterPro" id="IPR011701">
    <property type="entry name" value="MFS"/>
</dbReference>
<dbReference type="PANTHER" id="PTHR23505">
    <property type="entry name" value="SPINSTER"/>
    <property type="match status" value="1"/>
</dbReference>
<evidence type="ECO:0000259" key="7">
    <source>
        <dbReference type="PROSITE" id="PS50850"/>
    </source>
</evidence>
<evidence type="ECO:0000256" key="4">
    <source>
        <dbReference type="ARBA" id="ARBA00022989"/>
    </source>
</evidence>
<keyword evidence="5 6" id="KW-0472">Membrane</keyword>
<reference evidence="8" key="1">
    <citation type="submission" date="2021-04" db="EMBL/GenBank/DDBJ databases">
        <title>Isolation of p-tert-butylphenol degrading bacteria Sphingobium phenoxybenzoativorans Tas13 from active sludge.</title>
        <authorList>
            <person name="Li Y."/>
        </authorList>
    </citation>
    <scope>NUCLEOTIDE SEQUENCE</scope>
    <source>
        <strain evidence="8">Tas13</strain>
    </source>
</reference>
<dbReference type="Proteomes" id="UP000681425">
    <property type="component" value="Chromosome"/>
</dbReference>
<dbReference type="InterPro" id="IPR036259">
    <property type="entry name" value="MFS_trans_sf"/>
</dbReference>
<dbReference type="EMBL" id="CP073910">
    <property type="protein sequence ID" value="QUT05057.1"/>
    <property type="molecule type" value="Genomic_DNA"/>
</dbReference>
<feature type="transmembrane region" description="Helical" evidence="6">
    <location>
        <begin position="401"/>
        <end position="420"/>
    </location>
</feature>
<evidence type="ECO:0000313" key="8">
    <source>
        <dbReference type="EMBL" id="QUT05057.1"/>
    </source>
</evidence>